<dbReference type="GO" id="GO:0008798">
    <property type="term" value="F:beta-aspartyl-peptidase activity"/>
    <property type="evidence" value="ECO:0007669"/>
    <property type="project" value="InterPro"/>
</dbReference>
<dbReference type="GO" id="GO:0046872">
    <property type="term" value="F:metal ion binding"/>
    <property type="evidence" value="ECO:0007669"/>
    <property type="project" value="UniProtKB-KW"/>
</dbReference>
<dbReference type="Gene3D" id="2.30.40.10">
    <property type="entry name" value="Urease, subunit C, domain 1"/>
    <property type="match status" value="1"/>
</dbReference>
<evidence type="ECO:0000256" key="1">
    <source>
        <dbReference type="PIRNR" id="PIRNR001238"/>
    </source>
</evidence>
<comment type="similarity">
    <text evidence="1">Belongs to the peptidase M38 family.</text>
</comment>
<dbReference type="Proteomes" id="UP000433945">
    <property type="component" value="Unassembled WGS sequence"/>
</dbReference>
<dbReference type="SUPFAM" id="SSF51556">
    <property type="entry name" value="Metallo-dependent hydrolases"/>
    <property type="match status" value="1"/>
</dbReference>
<dbReference type="PIRSF" id="PIRSF001238">
    <property type="entry name" value="IadA"/>
    <property type="match status" value="1"/>
</dbReference>
<evidence type="ECO:0000259" key="5">
    <source>
        <dbReference type="Pfam" id="PF01979"/>
    </source>
</evidence>
<keyword evidence="1" id="KW-0482">Metalloprotease</keyword>
<feature type="modified residue" description="N6-carboxylysine" evidence="4">
    <location>
        <position position="154"/>
    </location>
</feature>
<feature type="binding site" evidence="3">
    <location>
        <position position="60"/>
    </location>
    <ligand>
        <name>Zn(2+)</name>
        <dbReference type="ChEBI" id="CHEBI:29105"/>
        <label>1</label>
        <note>catalytic</note>
    </ligand>
</feature>
<keyword evidence="1 3" id="KW-0479">Metal-binding</keyword>
<keyword evidence="1" id="KW-0645">Protease</keyword>
<dbReference type="RefSeq" id="WP_157483794.1">
    <property type="nucleotide sequence ID" value="NZ_JAZDQD010000006.1"/>
</dbReference>
<dbReference type="Pfam" id="PF01979">
    <property type="entry name" value="Amidohydro_1"/>
    <property type="match status" value="1"/>
</dbReference>
<accession>A0A6N8HFP4</accession>
<evidence type="ECO:0000313" key="6">
    <source>
        <dbReference type="EMBL" id="MUV04555.1"/>
    </source>
</evidence>
<dbReference type="GO" id="GO:0016810">
    <property type="term" value="F:hydrolase activity, acting on carbon-nitrogen (but not peptide) bonds"/>
    <property type="evidence" value="ECO:0007669"/>
    <property type="project" value="InterPro"/>
</dbReference>
<evidence type="ECO:0000256" key="4">
    <source>
        <dbReference type="PIRSR" id="PIRSR001238-50"/>
    </source>
</evidence>
<dbReference type="SUPFAM" id="SSF51338">
    <property type="entry name" value="Composite domain of metallo-dependent hydrolases"/>
    <property type="match status" value="1"/>
</dbReference>
<reference evidence="6 7" key="1">
    <citation type="submission" date="2019-12" db="EMBL/GenBank/DDBJ databases">
        <authorList>
            <person name="Sun J.-Q."/>
        </authorList>
    </citation>
    <scope>NUCLEOTIDE SEQUENCE [LARGE SCALE GENOMIC DNA]</scope>
    <source>
        <strain evidence="6 7">JCM 17928</strain>
    </source>
</reference>
<proteinExistence type="inferred from homology"/>
<dbReference type="GO" id="GO:0008237">
    <property type="term" value="F:metallopeptidase activity"/>
    <property type="evidence" value="ECO:0007669"/>
    <property type="project" value="UniProtKB-KW"/>
</dbReference>
<dbReference type="InterPro" id="IPR050378">
    <property type="entry name" value="Metallo-dep_Hydrolases_sf"/>
</dbReference>
<feature type="binding site" evidence="3">
    <location>
        <position position="277"/>
    </location>
    <ligand>
        <name>Zn(2+)</name>
        <dbReference type="ChEBI" id="CHEBI:29105"/>
        <label>1</label>
        <note>catalytic</note>
    </ligand>
</feature>
<sequence length="381" mass="41237">MLTLIKNANVYAPQHLGTKDILVGGEKILAIEDNIEPHSTFTKIIDAKGKVVTPGFIDQHVHIIGAGGKHGYASMTPEIMLGEFVACGSTTVVGLLGTDGTARSVKTLYAKTKALTDEGMSAYMFTSYFSIDPVTITSNIQDDMVFIDKVIGCKVAISDERSSYPTAQELLKHLREVRVGGQIAGKKGILHIHLGKMSSQIDILLEIVKKYEFPIENISPTHVGRTKSLFDQSLEFAKLGGMIDITTGGTKYTDPYKSVLYALEQGVSIDQLTFSSDGNAGLGKTDETGKVIGFKKAPVNLNYEQFRALVKDGGLPIDQAVKLITSNPAKNLALKQKGTIGVGFDADFCFLDDDLTLTDVIARGKVMMADKEIIVKGNFEH</sequence>
<dbReference type="NCBIfam" id="TIGR01975">
    <property type="entry name" value="isoAsp_dipep"/>
    <property type="match status" value="1"/>
</dbReference>
<comment type="PTM">
    <text evidence="4">Carbamylation allows a single lysine to coordinate two zinc ions.</text>
</comment>
<feature type="binding site" description="via carbamate group" evidence="3">
    <location>
        <position position="154"/>
    </location>
    <ligand>
        <name>Zn(2+)</name>
        <dbReference type="ChEBI" id="CHEBI:29105"/>
        <label>2</label>
        <note>catalytic</note>
    </ligand>
</feature>
<evidence type="ECO:0000256" key="3">
    <source>
        <dbReference type="PIRSR" id="PIRSR001238-3"/>
    </source>
</evidence>
<dbReference type="Gene3D" id="3.20.20.140">
    <property type="entry name" value="Metal-dependent hydrolases"/>
    <property type="match status" value="1"/>
</dbReference>
<dbReference type="OrthoDB" id="9797498at2"/>
<evidence type="ECO:0000313" key="7">
    <source>
        <dbReference type="Proteomes" id="UP000433945"/>
    </source>
</evidence>
<dbReference type="InterPro" id="IPR032466">
    <property type="entry name" value="Metal_Hydrolase"/>
</dbReference>
<feature type="binding site" evidence="3">
    <location>
        <position position="222"/>
    </location>
    <ligand>
        <name>Zn(2+)</name>
        <dbReference type="ChEBI" id="CHEBI:29105"/>
        <label>2</label>
        <note>catalytic</note>
    </ligand>
</feature>
<dbReference type="EC" id="3.4.19.-" evidence="1"/>
<feature type="binding site" evidence="3">
    <location>
        <position position="62"/>
    </location>
    <ligand>
        <name>Zn(2+)</name>
        <dbReference type="ChEBI" id="CHEBI:29105"/>
        <label>1</label>
        <note>catalytic</note>
    </ligand>
</feature>
<organism evidence="6 7">
    <name type="scientific">Flavobacterium rakeshii</name>
    <dbReference type="NCBI Taxonomy" id="1038845"/>
    <lineage>
        <taxon>Bacteria</taxon>
        <taxon>Pseudomonadati</taxon>
        <taxon>Bacteroidota</taxon>
        <taxon>Flavobacteriia</taxon>
        <taxon>Flavobacteriales</taxon>
        <taxon>Flavobacteriaceae</taxon>
        <taxon>Flavobacterium</taxon>
    </lineage>
</organism>
<dbReference type="InterPro" id="IPR006680">
    <property type="entry name" value="Amidohydro-rel"/>
</dbReference>
<dbReference type="EMBL" id="WOWP01000051">
    <property type="protein sequence ID" value="MUV04555.1"/>
    <property type="molecule type" value="Genomic_DNA"/>
</dbReference>
<dbReference type="PANTHER" id="PTHR11647:SF1">
    <property type="entry name" value="COLLAPSIN RESPONSE MEDIATOR PROTEIN"/>
    <property type="match status" value="1"/>
</dbReference>
<keyword evidence="7" id="KW-1185">Reference proteome</keyword>
<keyword evidence="1 3" id="KW-0862">Zinc</keyword>
<feature type="binding site" description="via carbamate group" evidence="3">
    <location>
        <position position="154"/>
    </location>
    <ligand>
        <name>Zn(2+)</name>
        <dbReference type="ChEBI" id="CHEBI:29105"/>
        <label>1</label>
        <note>catalytic</note>
    </ligand>
</feature>
<dbReference type="GO" id="GO:0005737">
    <property type="term" value="C:cytoplasm"/>
    <property type="evidence" value="ECO:0007669"/>
    <property type="project" value="UniProtKB-SubCell"/>
</dbReference>
<dbReference type="InterPro" id="IPR011059">
    <property type="entry name" value="Metal-dep_hydrolase_composite"/>
</dbReference>
<evidence type="ECO:0000256" key="2">
    <source>
        <dbReference type="PIRSR" id="PIRSR001238-1"/>
    </source>
</evidence>
<name>A0A6N8HFP4_9FLAO</name>
<comment type="function">
    <text evidence="1">Catalyzes the hydrolytic cleavage of a subset of L-isoaspartyl (L-beta-aspartyl) dipeptides. Used to degrade proteins damaged by L-isoaspartyl residues formation.</text>
</comment>
<comment type="cofactor">
    <cofactor evidence="1 3">
        <name>Zn(2+)</name>
        <dbReference type="ChEBI" id="CHEBI:29105"/>
    </cofactor>
    <text evidence="1 3">Binds 2 Zn(2+) ions per subunit.</text>
</comment>
<feature type="active site" description="Proton acceptor" evidence="2">
    <location>
        <position position="277"/>
    </location>
</feature>
<dbReference type="GO" id="GO:0006508">
    <property type="term" value="P:proteolysis"/>
    <property type="evidence" value="ECO:0007669"/>
    <property type="project" value="UniProtKB-KW"/>
</dbReference>
<keyword evidence="1 6" id="KW-0378">Hydrolase</keyword>
<comment type="subcellular location">
    <subcellularLocation>
        <location evidence="1">Cytoplasm</location>
    </subcellularLocation>
</comment>
<dbReference type="AlphaFoldDB" id="A0A6N8HFP4"/>
<feature type="domain" description="Amidohydrolase-related" evidence="5">
    <location>
        <begin position="51"/>
        <end position="366"/>
    </location>
</feature>
<comment type="caution">
    <text evidence="6">The sequence shown here is derived from an EMBL/GenBank/DDBJ whole genome shotgun (WGS) entry which is preliminary data.</text>
</comment>
<feature type="binding site" evidence="3">
    <location>
        <position position="193"/>
    </location>
    <ligand>
        <name>Zn(2+)</name>
        <dbReference type="ChEBI" id="CHEBI:29105"/>
        <label>2</label>
        <note>catalytic</note>
    </ligand>
</feature>
<dbReference type="InterPro" id="IPR010229">
    <property type="entry name" value="Pept_M38_dipep"/>
</dbReference>
<protein>
    <recommendedName>
        <fullName evidence="1">Isoaspartyl dipeptidase</fullName>
        <ecNumber evidence="1">3.4.19.-</ecNumber>
    </recommendedName>
</protein>
<comment type="PTM">
    <text evidence="1">Carboxylation allows a single lysine to coordinate two zinc ions.</text>
</comment>
<gene>
    <name evidence="6" type="ORF">GN157_12625</name>
</gene>
<dbReference type="PANTHER" id="PTHR11647">
    <property type="entry name" value="HYDRANTOINASE/DIHYDROPYRIMIDINASE FAMILY MEMBER"/>
    <property type="match status" value="1"/>
</dbReference>